<sequence length="290" mass="32345">MSQPSYVHELVERFSLDAEPSDRAEVITSLKARLSKLHPDKTGGQFTSEEDKQQFFSIQAALAKLEDANDSALVPLEHVTALVETLAKAVAPMGAVQNEMLQAQRKQEIRNQVRARYAQVKVTSGTFLAISTAILTFMGTLKDNPVLGDLLTVPNVPAYLAAIWLTSCVLFAMTWLRERKAAATAEYLTTENGLGRAFGDLCRHIRERGDGNFVFSRRDYVEMLASPWMGSVERIFGSSLDHATAEPVVTVHIERLLDRGAIKRQPRKGVLEWFEVDEEILAEAAKLSRW</sequence>
<keyword evidence="3" id="KW-1185">Reference proteome</keyword>
<keyword evidence="1" id="KW-1133">Transmembrane helix</keyword>
<protein>
    <recommendedName>
        <fullName evidence="4">J domain-containing protein</fullName>
    </recommendedName>
</protein>
<proteinExistence type="predicted"/>
<accession>A0ABU1VMA4</accession>
<reference evidence="2 3" key="1">
    <citation type="submission" date="2023-07" db="EMBL/GenBank/DDBJ databases">
        <title>Sorghum-associated microbial communities from plants grown in Nebraska, USA.</title>
        <authorList>
            <person name="Schachtman D."/>
        </authorList>
    </citation>
    <scope>NUCLEOTIDE SEQUENCE [LARGE SCALE GENOMIC DNA]</scope>
    <source>
        <strain evidence="2 3">BE187</strain>
    </source>
</reference>
<keyword evidence="1" id="KW-0812">Transmembrane</keyword>
<comment type="caution">
    <text evidence="2">The sequence shown here is derived from an EMBL/GenBank/DDBJ whole genome shotgun (WGS) entry which is preliminary data.</text>
</comment>
<keyword evidence="1" id="KW-0472">Membrane</keyword>
<evidence type="ECO:0000313" key="3">
    <source>
        <dbReference type="Proteomes" id="UP001267878"/>
    </source>
</evidence>
<dbReference type="Proteomes" id="UP001267878">
    <property type="component" value="Unassembled WGS sequence"/>
</dbReference>
<evidence type="ECO:0000256" key="1">
    <source>
        <dbReference type="SAM" id="Phobius"/>
    </source>
</evidence>
<dbReference type="EMBL" id="JAVDVW010000001">
    <property type="protein sequence ID" value="MDR7098602.1"/>
    <property type="molecule type" value="Genomic_DNA"/>
</dbReference>
<organism evidence="2 3">
    <name type="scientific">Agrilutibacter niabensis</name>
    <dbReference type="NCBI Taxonomy" id="380628"/>
    <lineage>
        <taxon>Bacteria</taxon>
        <taxon>Pseudomonadati</taxon>
        <taxon>Pseudomonadota</taxon>
        <taxon>Gammaproteobacteria</taxon>
        <taxon>Lysobacterales</taxon>
        <taxon>Lysobacteraceae</taxon>
        <taxon>Agrilutibacter</taxon>
    </lineage>
</organism>
<dbReference type="RefSeq" id="WP_310052622.1">
    <property type="nucleotide sequence ID" value="NZ_JAVDVW010000001.1"/>
</dbReference>
<evidence type="ECO:0008006" key="4">
    <source>
        <dbReference type="Google" id="ProtNLM"/>
    </source>
</evidence>
<evidence type="ECO:0000313" key="2">
    <source>
        <dbReference type="EMBL" id="MDR7098602.1"/>
    </source>
</evidence>
<feature type="transmembrane region" description="Helical" evidence="1">
    <location>
        <begin position="158"/>
        <end position="176"/>
    </location>
</feature>
<name>A0ABU1VMA4_9GAMM</name>
<feature type="transmembrane region" description="Helical" evidence="1">
    <location>
        <begin position="120"/>
        <end position="138"/>
    </location>
</feature>
<gene>
    <name evidence="2" type="ORF">J2X04_000949</name>
</gene>